<dbReference type="OrthoDB" id="6493262at2759"/>
<dbReference type="PANTHER" id="PTHR14650:SF1">
    <property type="entry name" value="2-OXOGLUTARATE AND IRON-DEPENDENT OXYGENASE DOMAIN-CONTAINING PROTEIN 3"/>
    <property type="match status" value="1"/>
</dbReference>
<comment type="caution">
    <text evidence="1">The sequence shown here is derived from an EMBL/GenBank/DDBJ whole genome shotgun (WGS) entry which is preliminary data.</text>
</comment>
<evidence type="ECO:0000313" key="1">
    <source>
        <dbReference type="EMBL" id="RWS05277.1"/>
    </source>
</evidence>
<dbReference type="STRING" id="1965070.A0A443QQJ1"/>
<organism evidence="1 2">
    <name type="scientific">Dinothrombium tinctorium</name>
    <dbReference type="NCBI Taxonomy" id="1965070"/>
    <lineage>
        <taxon>Eukaryota</taxon>
        <taxon>Metazoa</taxon>
        <taxon>Ecdysozoa</taxon>
        <taxon>Arthropoda</taxon>
        <taxon>Chelicerata</taxon>
        <taxon>Arachnida</taxon>
        <taxon>Acari</taxon>
        <taxon>Acariformes</taxon>
        <taxon>Trombidiformes</taxon>
        <taxon>Prostigmata</taxon>
        <taxon>Anystina</taxon>
        <taxon>Parasitengona</taxon>
        <taxon>Trombidioidea</taxon>
        <taxon>Trombidiidae</taxon>
        <taxon>Dinothrombium</taxon>
    </lineage>
</organism>
<dbReference type="GO" id="GO:0016020">
    <property type="term" value="C:membrane"/>
    <property type="evidence" value="ECO:0007669"/>
    <property type="project" value="TreeGrafter"/>
</dbReference>
<dbReference type="InterPro" id="IPR039210">
    <property type="entry name" value="OGFOD3"/>
</dbReference>
<dbReference type="PANTHER" id="PTHR14650">
    <property type="entry name" value="PROLYL HYDROXYLASE-RELATED"/>
    <property type="match status" value="1"/>
</dbReference>
<gene>
    <name evidence="1" type="ORF">B4U79_05303</name>
</gene>
<sequence length="551" mass="63520">MKSYSEIMRGVNPKDQKFMAKASEFIEGVRIHEVKCFKNGYHEEENKWNASPKRCGTLITDTLVTREEALRLRKITKKMLKLYGYQDAGNPESLNIRRVKLHEIFTWGINSGSLSMDDYALINKTAQAAMFRHVDKVRAPALLVTSIIWLSTVGVDFEGGRTEYLTGGPEPFTPLLIEPKLGRFAAWTSGYENPHAVQEMESVVAKMTDSEVNNDENELISEANVNERDDALNEEVACSQEHREIRKNSRLVNWGTIIAISLWAFYVHYTQEVIYDPKKHGVPMKTYQEVVHNKNNSILHKFMATANEKISDVRFHEVKCHQRGYWREESRKSAPQRCGTILTDTLVSREDAIRLRKLAAKLLDEIGYQNINYEESVNIRRVRLYELFVWGPQRKIFTDNDFDLINKTSDKVLNIISQKFEIPRDKLLFAPVCEMTRFRPITQFREFRHIDKVRSLPLVVTSIIWLSTVGKDFEGGRTEFLTGGPEPFTPLIIEPKLGRFGAWTSGYENPHGVLELESGERLALLFAITTDPEIGYKSMDSLKQWFLKQQK</sequence>
<dbReference type="AlphaFoldDB" id="A0A443QQJ1"/>
<name>A0A443QQJ1_9ACAR</name>
<keyword evidence="2" id="KW-1185">Reference proteome</keyword>
<dbReference type="EMBL" id="NCKU01004905">
    <property type="protein sequence ID" value="RWS05277.1"/>
    <property type="molecule type" value="Genomic_DNA"/>
</dbReference>
<proteinExistence type="predicted"/>
<reference evidence="1 2" key="1">
    <citation type="journal article" date="2018" name="Gigascience">
        <title>Genomes of trombidid mites reveal novel predicted allergens and laterally-transferred genes associated with secondary metabolism.</title>
        <authorList>
            <person name="Dong X."/>
            <person name="Chaisiri K."/>
            <person name="Xia D."/>
            <person name="Armstrong S.D."/>
            <person name="Fang Y."/>
            <person name="Donnelly M.J."/>
            <person name="Kadowaki T."/>
            <person name="McGarry J.W."/>
            <person name="Darby A.C."/>
            <person name="Makepeace B.L."/>
        </authorList>
    </citation>
    <scope>NUCLEOTIDE SEQUENCE [LARGE SCALE GENOMIC DNA]</scope>
    <source>
        <strain evidence="1">UoL-WK</strain>
    </source>
</reference>
<evidence type="ECO:0000313" key="2">
    <source>
        <dbReference type="Proteomes" id="UP000285301"/>
    </source>
</evidence>
<dbReference type="Gene3D" id="2.60.120.620">
    <property type="entry name" value="q2cbj1_9rhob like domain"/>
    <property type="match status" value="1"/>
</dbReference>
<accession>A0A443QQJ1</accession>
<dbReference type="Proteomes" id="UP000285301">
    <property type="component" value="Unassembled WGS sequence"/>
</dbReference>
<protein>
    <submittedName>
        <fullName evidence="1">2-oxoglutarate and iron-dependent oxygenase domain-containing protein 3-like protein</fullName>
    </submittedName>
</protein>